<name>A0ABX5QQS9_9BACT</name>
<organism evidence="1 2">
    <name type="scientific">Fervidobacterium changbaicum</name>
    <dbReference type="NCBI Taxonomy" id="310769"/>
    <lineage>
        <taxon>Bacteria</taxon>
        <taxon>Thermotogati</taxon>
        <taxon>Thermotogota</taxon>
        <taxon>Thermotogae</taxon>
        <taxon>Thermotogales</taxon>
        <taxon>Fervidobacteriaceae</taxon>
        <taxon>Fervidobacterium</taxon>
    </lineage>
</organism>
<evidence type="ECO:0000313" key="1">
    <source>
        <dbReference type="EMBL" id="QAV32593.1"/>
    </source>
</evidence>
<keyword evidence="2" id="KW-1185">Reference proteome</keyword>
<sequence length="220" mass="22748">MMKGILATILLLVALVSFGFDFGGGGPMLMYFPGGTLFGLKNINVPVVDFPDFSDGIIAFGGYGYGGIPGMSYSGGFGFGGEKVVNKDGNKFKVGISGGFGAGYKNLAFGNVSLLAGLGFGGVNVTVGRFVNENNTSMSDLENGTLEGYLIASIDYYAVSADLSLNVSLTSFMQISIGAMLIGGYSIDGWTVNGKALQGVSDSSKFLLMYSLYGGVGFGF</sequence>
<proteinExistence type="predicted"/>
<accession>A0ABX5QQS9</accession>
<dbReference type="EMBL" id="CP026721">
    <property type="protein sequence ID" value="QAV32593.1"/>
    <property type="molecule type" value="Genomic_DNA"/>
</dbReference>
<evidence type="ECO:0000313" key="2">
    <source>
        <dbReference type="Proteomes" id="UP000288947"/>
    </source>
</evidence>
<gene>
    <name evidence="1" type="ORF">CBS1_01740</name>
</gene>
<dbReference type="RefSeq" id="WP_033190986.1">
    <property type="nucleotide sequence ID" value="NZ_CP026721.1"/>
</dbReference>
<reference evidence="1 2" key="1">
    <citation type="submission" date="2018-01" db="EMBL/GenBank/DDBJ databases">
        <title>The whole genome sequencing and assembly of Fervidobacterium changbaicum CBS-1 strain.</title>
        <authorList>
            <person name="Kim J.-Y."/>
            <person name="Park M.-K."/>
            <person name="Yi H."/>
            <person name="Bahn Y.-S."/>
            <person name="Kim J.F."/>
            <person name="Lee D.-W."/>
        </authorList>
    </citation>
    <scope>NUCLEOTIDE SEQUENCE [LARGE SCALE GENOMIC DNA]</scope>
    <source>
        <strain evidence="1 2">CBS-1</strain>
    </source>
</reference>
<protein>
    <submittedName>
        <fullName evidence="1">Uncharacterized protein</fullName>
    </submittedName>
</protein>
<dbReference type="Proteomes" id="UP000288947">
    <property type="component" value="Chromosome"/>
</dbReference>